<keyword evidence="8" id="KW-0812">Transmembrane</keyword>
<feature type="transmembrane region" description="Helical" evidence="8">
    <location>
        <begin position="6"/>
        <end position="28"/>
    </location>
</feature>
<dbReference type="CDD" id="cd00082">
    <property type="entry name" value="HisKA"/>
    <property type="match status" value="1"/>
</dbReference>
<dbReference type="SUPFAM" id="SSF55874">
    <property type="entry name" value="ATPase domain of HSP90 chaperone/DNA topoisomerase II/histidine kinase"/>
    <property type="match status" value="1"/>
</dbReference>
<feature type="domain" description="Histidine kinase" evidence="9">
    <location>
        <begin position="189"/>
        <end position="406"/>
    </location>
</feature>
<name>A0A9E2NLN9_9FIRM</name>
<proteinExistence type="predicted"/>
<evidence type="ECO:0000256" key="4">
    <source>
        <dbReference type="ARBA" id="ARBA00022553"/>
    </source>
</evidence>
<keyword evidence="8" id="KW-1133">Transmembrane helix</keyword>
<dbReference type="Gene3D" id="1.10.287.130">
    <property type="match status" value="1"/>
</dbReference>
<dbReference type="InterPro" id="IPR005467">
    <property type="entry name" value="His_kinase_dom"/>
</dbReference>
<dbReference type="SMART" id="SM00388">
    <property type="entry name" value="HisKA"/>
    <property type="match status" value="1"/>
</dbReference>
<dbReference type="PRINTS" id="PR00344">
    <property type="entry name" value="BCTRLSENSOR"/>
</dbReference>
<dbReference type="Gene3D" id="3.30.565.10">
    <property type="entry name" value="Histidine kinase-like ATPase, C-terminal domain"/>
    <property type="match status" value="1"/>
</dbReference>
<dbReference type="EC" id="2.7.13.3" evidence="3"/>
<feature type="non-terminal residue" evidence="10">
    <location>
        <position position="1"/>
    </location>
</feature>
<keyword evidence="5" id="KW-0808">Transferase</keyword>
<dbReference type="SMART" id="SM00387">
    <property type="entry name" value="HATPase_c"/>
    <property type="match status" value="1"/>
</dbReference>
<evidence type="ECO:0000259" key="9">
    <source>
        <dbReference type="PROSITE" id="PS50109"/>
    </source>
</evidence>
<accession>A0A9E2NLN9</accession>
<dbReference type="Pfam" id="PF02518">
    <property type="entry name" value="HATPase_c"/>
    <property type="match status" value="1"/>
</dbReference>
<sequence>TRRNIMVMSVGIVMGTLIIFSIITEYVYRETLFEAVDQKLLTHKNMILTDAHINYDGDTVKEVVLPSPLIKELISYVWQKDTLVKGSPHTYKGSHTYPQFPDKISDEIYSIVDGTYHYRGVQFMYEGCRVQLLLSIDDEMNSLDNLRRALLTAFFVLLIVALLLAFYLAKLALKPLHKTYNKQVSFIQDASHEMRTPLAVIRGKMELMAKNSGDPIYKHFDELSHIMSEISGLEKMNKDLLLMSKEDMKGILEVKTVQITPFFEEVVEIYKELANLHDIYFDYHPLVEDYTVEWDETKVKRCINILLENAIKYSSREDRITLDVEKQDKCIRVKVSDTGQGIKKEELTHIFDRFYRSSEVRASGIEGSGIGLSLLQSLAYTMGIKIKVHSIYNEGSTFILEIPIKMVK</sequence>
<evidence type="ECO:0000256" key="7">
    <source>
        <dbReference type="ARBA" id="ARBA00023012"/>
    </source>
</evidence>
<dbReference type="Pfam" id="PF00512">
    <property type="entry name" value="HisKA"/>
    <property type="match status" value="1"/>
</dbReference>
<keyword evidence="7" id="KW-0902">Two-component regulatory system</keyword>
<evidence type="ECO:0000256" key="1">
    <source>
        <dbReference type="ARBA" id="ARBA00000085"/>
    </source>
</evidence>
<keyword evidence="4" id="KW-0597">Phosphoprotein</keyword>
<evidence type="ECO:0000313" key="11">
    <source>
        <dbReference type="Proteomes" id="UP000824229"/>
    </source>
</evidence>
<reference evidence="10" key="1">
    <citation type="journal article" date="2021" name="PeerJ">
        <title>Extensive microbial diversity within the chicken gut microbiome revealed by metagenomics and culture.</title>
        <authorList>
            <person name="Gilroy R."/>
            <person name="Ravi A."/>
            <person name="Getino M."/>
            <person name="Pursley I."/>
            <person name="Horton D.L."/>
            <person name="Alikhan N.F."/>
            <person name="Baker D."/>
            <person name="Gharbi K."/>
            <person name="Hall N."/>
            <person name="Watson M."/>
            <person name="Adriaenssens E.M."/>
            <person name="Foster-Nyarko E."/>
            <person name="Jarju S."/>
            <person name="Secka A."/>
            <person name="Antonio M."/>
            <person name="Oren A."/>
            <person name="Chaudhuri R.R."/>
            <person name="La Ragione R."/>
            <person name="Hildebrand F."/>
            <person name="Pallen M.J."/>
        </authorList>
    </citation>
    <scope>NUCLEOTIDE SEQUENCE</scope>
    <source>
        <strain evidence="10">B5-657</strain>
    </source>
</reference>
<dbReference type="InterPro" id="IPR036097">
    <property type="entry name" value="HisK_dim/P_sf"/>
</dbReference>
<dbReference type="AlphaFoldDB" id="A0A9E2NLN9"/>
<dbReference type="GO" id="GO:0000155">
    <property type="term" value="F:phosphorelay sensor kinase activity"/>
    <property type="evidence" value="ECO:0007669"/>
    <property type="project" value="InterPro"/>
</dbReference>
<evidence type="ECO:0000256" key="2">
    <source>
        <dbReference type="ARBA" id="ARBA00004370"/>
    </source>
</evidence>
<dbReference type="PANTHER" id="PTHR45453">
    <property type="entry name" value="PHOSPHATE REGULON SENSOR PROTEIN PHOR"/>
    <property type="match status" value="1"/>
</dbReference>
<dbReference type="GO" id="GO:0004721">
    <property type="term" value="F:phosphoprotein phosphatase activity"/>
    <property type="evidence" value="ECO:0007669"/>
    <property type="project" value="TreeGrafter"/>
</dbReference>
<organism evidence="10 11">
    <name type="scientific">Candidatus Cellulosilyticum pullistercoris</name>
    <dbReference type="NCBI Taxonomy" id="2838521"/>
    <lineage>
        <taxon>Bacteria</taxon>
        <taxon>Bacillati</taxon>
        <taxon>Bacillota</taxon>
        <taxon>Clostridia</taxon>
        <taxon>Lachnospirales</taxon>
        <taxon>Cellulosilyticaceae</taxon>
        <taxon>Cellulosilyticum</taxon>
    </lineage>
</organism>
<gene>
    <name evidence="10" type="ORF">H9872_06155</name>
</gene>
<keyword evidence="6 10" id="KW-0418">Kinase</keyword>
<dbReference type="GO" id="GO:0005886">
    <property type="term" value="C:plasma membrane"/>
    <property type="evidence" value="ECO:0007669"/>
    <property type="project" value="TreeGrafter"/>
</dbReference>
<dbReference type="GO" id="GO:0016036">
    <property type="term" value="P:cellular response to phosphate starvation"/>
    <property type="evidence" value="ECO:0007669"/>
    <property type="project" value="TreeGrafter"/>
</dbReference>
<protein>
    <recommendedName>
        <fullName evidence="3">histidine kinase</fullName>
        <ecNumber evidence="3">2.7.13.3</ecNumber>
    </recommendedName>
</protein>
<evidence type="ECO:0000256" key="8">
    <source>
        <dbReference type="SAM" id="Phobius"/>
    </source>
</evidence>
<dbReference type="InterPro" id="IPR003661">
    <property type="entry name" value="HisK_dim/P_dom"/>
</dbReference>
<feature type="transmembrane region" description="Helical" evidence="8">
    <location>
        <begin position="149"/>
        <end position="169"/>
    </location>
</feature>
<reference evidence="10" key="2">
    <citation type="submission" date="2021-04" db="EMBL/GenBank/DDBJ databases">
        <authorList>
            <person name="Gilroy R."/>
        </authorList>
    </citation>
    <scope>NUCLEOTIDE SEQUENCE</scope>
    <source>
        <strain evidence="10">B5-657</strain>
    </source>
</reference>
<dbReference type="InterPro" id="IPR004358">
    <property type="entry name" value="Sig_transdc_His_kin-like_C"/>
</dbReference>
<dbReference type="EMBL" id="JAHLFQ010000135">
    <property type="protein sequence ID" value="MBU3804319.1"/>
    <property type="molecule type" value="Genomic_DNA"/>
</dbReference>
<dbReference type="InterPro" id="IPR003594">
    <property type="entry name" value="HATPase_dom"/>
</dbReference>
<dbReference type="PANTHER" id="PTHR45453:SF1">
    <property type="entry name" value="PHOSPHATE REGULON SENSOR PROTEIN PHOR"/>
    <property type="match status" value="1"/>
</dbReference>
<evidence type="ECO:0000256" key="6">
    <source>
        <dbReference type="ARBA" id="ARBA00022777"/>
    </source>
</evidence>
<dbReference type="PROSITE" id="PS50109">
    <property type="entry name" value="HIS_KIN"/>
    <property type="match status" value="1"/>
</dbReference>
<comment type="catalytic activity">
    <reaction evidence="1">
        <text>ATP + protein L-histidine = ADP + protein N-phospho-L-histidine.</text>
        <dbReference type="EC" id="2.7.13.3"/>
    </reaction>
</comment>
<dbReference type="SUPFAM" id="SSF47384">
    <property type="entry name" value="Homodimeric domain of signal transducing histidine kinase"/>
    <property type="match status" value="1"/>
</dbReference>
<evidence type="ECO:0000256" key="3">
    <source>
        <dbReference type="ARBA" id="ARBA00012438"/>
    </source>
</evidence>
<dbReference type="InterPro" id="IPR036890">
    <property type="entry name" value="HATPase_C_sf"/>
</dbReference>
<dbReference type="InterPro" id="IPR050351">
    <property type="entry name" value="BphY/WalK/GraS-like"/>
</dbReference>
<comment type="caution">
    <text evidence="10">The sequence shown here is derived from an EMBL/GenBank/DDBJ whole genome shotgun (WGS) entry which is preliminary data.</text>
</comment>
<comment type="subcellular location">
    <subcellularLocation>
        <location evidence="2">Membrane</location>
    </subcellularLocation>
</comment>
<dbReference type="FunFam" id="3.30.565.10:FF:000006">
    <property type="entry name" value="Sensor histidine kinase WalK"/>
    <property type="match status" value="1"/>
</dbReference>
<keyword evidence="8" id="KW-0472">Membrane</keyword>
<dbReference type="CDD" id="cd00075">
    <property type="entry name" value="HATPase"/>
    <property type="match status" value="1"/>
</dbReference>
<dbReference type="Proteomes" id="UP000824229">
    <property type="component" value="Unassembled WGS sequence"/>
</dbReference>
<evidence type="ECO:0000313" key="10">
    <source>
        <dbReference type="EMBL" id="MBU3804319.1"/>
    </source>
</evidence>
<evidence type="ECO:0000256" key="5">
    <source>
        <dbReference type="ARBA" id="ARBA00022679"/>
    </source>
</evidence>